<proteinExistence type="predicted"/>
<evidence type="ECO:0000313" key="2">
    <source>
        <dbReference type="Proteomes" id="UP000027855"/>
    </source>
</evidence>
<name>A0A074JF25_STRSL</name>
<dbReference type="GO" id="GO:0016740">
    <property type="term" value="F:transferase activity"/>
    <property type="evidence" value="ECO:0007669"/>
    <property type="project" value="UniProtKB-KW"/>
</dbReference>
<dbReference type="AlphaFoldDB" id="A0A074JF25"/>
<accession>A0A074JF25</accession>
<dbReference type="Pfam" id="PF08942">
    <property type="entry name" value="DUF1919"/>
    <property type="match status" value="1"/>
</dbReference>
<evidence type="ECO:0000313" key="1">
    <source>
        <dbReference type="EMBL" id="KEO46716.1"/>
    </source>
</evidence>
<keyword evidence="1" id="KW-0808">Transferase</keyword>
<dbReference type="SUPFAM" id="SSF142795">
    <property type="entry name" value="CAC2185-like"/>
    <property type="match status" value="1"/>
</dbReference>
<dbReference type="RefSeq" id="WP_021144217.1">
    <property type="nucleotide sequence ID" value="NZ_CP013216.1"/>
</dbReference>
<protein>
    <submittedName>
        <fullName evidence="1">Acetyltransferase</fullName>
    </submittedName>
</protein>
<comment type="caution">
    <text evidence="1">The sequence shown here is derived from an EMBL/GenBank/DDBJ whole genome shotgun (WGS) entry which is preliminary data.</text>
</comment>
<organism evidence="1 2">
    <name type="scientific">Streptococcus salivarius</name>
    <dbReference type="NCBI Taxonomy" id="1304"/>
    <lineage>
        <taxon>Bacteria</taxon>
        <taxon>Bacillati</taxon>
        <taxon>Bacillota</taxon>
        <taxon>Bacilli</taxon>
        <taxon>Lactobacillales</taxon>
        <taxon>Streptococcaceae</taxon>
        <taxon>Streptococcus</taxon>
    </lineage>
</organism>
<dbReference type="KEGG" id="ssah:HSISS4_00885"/>
<dbReference type="EMBL" id="JJMT01000004">
    <property type="protein sequence ID" value="KEO46716.1"/>
    <property type="molecule type" value="Genomic_DNA"/>
</dbReference>
<dbReference type="InterPro" id="IPR015037">
    <property type="entry name" value="DUF1919"/>
</dbReference>
<dbReference type="Proteomes" id="UP000027855">
    <property type="component" value="Unassembled WGS sequence"/>
</dbReference>
<gene>
    <name evidence="1" type="ORF">DL07_08335</name>
</gene>
<dbReference type="InterPro" id="IPR037226">
    <property type="entry name" value="CAC2185-like_sf"/>
</dbReference>
<sequence>MNRETLKNKLKPIVYPIINFIPRRRLKNKNFTIICDNCWAGKVYQELGLPYQTPFVGMFVFSPDYIKMLNNLKYYLSGNIPLKFVKESKYIKDFDNAYPLALLDDIELHFLHYADEEEATQKWNRRLERIHWDNLYFKFNDNDACTYELMKEFEELPYKSKVIFSSKNYSDLPSLVHFKSAEKQGHVGIDLKTYHRYFNAVTWLNKGGEDLTK</sequence>
<reference evidence="1 2" key="1">
    <citation type="submission" date="2014-04" db="EMBL/GenBank/DDBJ databases">
        <title>Variable characteristics of bacteriocin-producing Streptococcus salivarius strains isolated from Malaysian subjects.</title>
        <authorList>
            <person name="Philip K."/>
            <person name="Barbour A."/>
        </authorList>
    </citation>
    <scope>NUCLEOTIDE SEQUENCE [LARGE SCALE GENOMIC DNA]</scope>
    <source>
        <strain evidence="1 2">NU10</strain>
    </source>
</reference>